<proteinExistence type="predicted"/>
<keyword evidence="3" id="KW-1185">Reference proteome</keyword>
<keyword evidence="1" id="KW-0732">Signal</keyword>
<protein>
    <submittedName>
        <fullName evidence="2">Uncharacterized protein</fullName>
    </submittedName>
</protein>
<name>A0ABR1SIN3_9PEZI</name>
<evidence type="ECO:0000313" key="2">
    <source>
        <dbReference type="EMBL" id="KAK8034134.1"/>
    </source>
</evidence>
<dbReference type="EMBL" id="JAQQWK010000009">
    <property type="protein sequence ID" value="KAK8034134.1"/>
    <property type="molecule type" value="Genomic_DNA"/>
</dbReference>
<dbReference type="Proteomes" id="UP001444661">
    <property type="component" value="Unassembled WGS sequence"/>
</dbReference>
<feature type="signal peptide" evidence="1">
    <location>
        <begin position="1"/>
        <end position="19"/>
    </location>
</feature>
<gene>
    <name evidence="2" type="ORF">PG993_009129</name>
</gene>
<sequence length="108" mass="11713">MKLSVTLSLLASFATLASSYNIDMCSPECNGRQCCTTATGPDDNEWHTLPEGYRDGLRYFKVRLGCCQFEEATHGAGNPFCAGTGLGFVTTPAGREVIRGRVRCTAWP</sequence>
<evidence type="ECO:0000256" key="1">
    <source>
        <dbReference type="SAM" id="SignalP"/>
    </source>
</evidence>
<organism evidence="2 3">
    <name type="scientific">Apiospora rasikravindrae</name>
    <dbReference type="NCBI Taxonomy" id="990691"/>
    <lineage>
        <taxon>Eukaryota</taxon>
        <taxon>Fungi</taxon>
        <taxon>Dikarya</taxon>
        <taxon>Ascomycota</taxon>
        <taxon>Pezizomycotina</taxon>
        <taxon>Sordariomycetes</taxon>
        <taxon>Xylariomycetidae</taxon>
        <taxon>Amphisphaeriales</taxon>
        <taxon>Apiosporaceae</taxon>
        <taxon>Apiospora</taxon>
    </lineage>
</organism>
<accession>A0ABR1SIN3</accession>
<feature type="chain" id="PRO_5047089643" evidence="1">
    <location>
        <begin position="20"/>
        <end position="108"/>
    </location>
</feature>
<comment type="caution">
    <text evidence="2">The sequence shown here is derived from an EMBL/GenBank/DDBJ whole genome shotgun (WGS) entry which is preliminary data.</text>
</comment>
<evidence type="ECO:0000313" key="3">
    <source>
        <dbReference type="Proteomes" id="UP001444661"/>
    </source>
</evidence>
<reference evidence="2 3" key="1">
    <citation type="submission" date="2023-01" db="EMBL/GenBank/DDBJ databases">
        <title>Analysis of 21 Apiospora genomes using comparative genomics revels a genus with tremendous synthesis potential of carbohydrate active enzymes and secondary metabolites.</title>
        <authorList>
            <person name="Sorensen T."/>
        </authorList>
    </citation>
    <scope>NUCLEOTIDE SEQUENCE [LARGE SCALE GENOMIC DNA]</scope>
    <source>
        <strain evidence="2 3">CBS 33761</strain>
    </source>
</reference>